<dbReference type="STRING" id="7998.ENSIPUP00000005925"/>
<evidence type="ECO:0000256" key="1">
    <source>
        <dbReference type="ARBA" id="ARBA00004141"/>
    </source>
</evidence>
<gene>
    <name evidence="14 15 16" type="primary">LOC108264165</name>
</gene>
<dbReference type="InterPro" id="IPR036837">
    <property type="entry name" value="Cation_efflux_CTD_sf"/>
</dbReference>
<evidence type="ECO:0000313" key="13">
    <source>
        <dbReference type="Proteomes" id="UP000221080"/>
    </source>
</evidence>
<feature type="transmembrane region" description="Helical" evidence="9">
    <location>
        <begin position="296"/>
        <end position="313"/>
    </location>
</feature>
<feature type="domain" description="Cation efflux protein transmembrane" evidence="11">
    <location>
        <begin position="101"/>
        <end position="320"/>
    </location>
</feature>
<keyword evidence="3" id="KW-0813">Transport</keyword>
<reference evidence="14 15" key="2">
    <citation type="submission" date="2025-04" db="UniProtKB">
        <authorList>
            <consortium name="RefSeq"/>
        </authorList>
    </citation>
    <scope>IDENTIFICATION</scope>
    <source>
        <tissue evidence="14 15">Blood</tissue>
    </source>
</reference>
<dbReference type="Proteomes" id="UP000221080">
    <property type="component" value="Chromosome 4"/>
</dbReference>
<evidence type="ECO:0000256" key="7">
    <source>
        <dbReference type="ARBA" id="ARBA00023136"/>
    </source>
</evidence>
<keyword evidence="6 9" id="KW-1133">Transmembrane helix</keyword>
<keyword evidence="13" id="KW-1185">Reference proteome</keyword>
<dbReference type="KEGG" id="ipu:108264165"/>
<evidence type="ECO:0000256" key="5">
    <source>
        <dbReference type="ARBA" id="ARBA00022833"/>
    </source>
</evidence>
<feature type="region of interest" description="Disordered" evidence="8">
    <location>
        <begin position="62"/>
        <end position="92"/>
    </location>
</feature>
<dbReference type="GO" id="GO:0006882">
    <property type="term" value="P:intracellular zinc ion homeostasis"/>
    <property type="evidence" value="ECO:0007669"/>
    <property type="project" value="TreeGrafter"/>
</dbReference>
<feature type="domain" description="Cation efflux protein cytoplasmic" evidence="12">
    <location>
        <begin position="330"/>
        <end position="399"/>
    </location>
</feature>
<keyword evidence="4 9" id="KW-0812">Transmembrane</keyword>
<proteinExistence type="inferred from homology"/>
<dbReference type="PANTHER" id="PTHR45820:SF6">
    <property type="entry name" value="ZINC_CADMIUM RESISTANCE PROTEIN-LIKE"/>
    <property type="match status" value="1"/>
</dbReference>
<dbReference type="OMA" id="TPPHICV"/>
<dbReference type="Gene3D" id="1.20.1510.10">
    <property type="entry name" value="Cation efflux protein transmembrane domain"/>
    <property type="match status" value="1"/>
</dbReference>
<comment type="similarity">
    <text evidence="2">Belongs to the cation diffusion facilitator (CDF) transporter (TC 2.A.4) family. SLC30A subfamily.</text>
</comment>
<evidence type="ECO:0000256" key="3">
    <source>
        <dbReference type="ARBA" id="ARBA00022448"/>
    </source>
</evidence>
<dbReference type="GO" id="GO:0010312">
    <property type="term" value="P:detoxification of zinc ion"/>
    <property type="evidence" value="ECO:0007669"/>
    <property type="project" value="TreeGrafter"/>
</dbReference>
<dbReference type="GO" id="GO:0015297">
    <property type="term" value="F:antiporter activity"/>
    <property type="evidence" value="ECO:0007669"/>
    <property type="project" value="UniProtKB-KW"/>
</dbReference>
<evidence type="ECO:0000256" key="6">
    <source>
        <dbReference type="ARBA" id="ARBA00022989"/>
    </source>
</evidence>
<feature type="region of interest" description="Disordered" evidence="8">
    <location>
        <begin position="206"/>
        <end position="243"/>
    </location>
</feature>
<evidence type="ECO:0000259" key="11">
    <source>
        <dbReference type="Pfam" id="PF01545"/>
    </source>
</evidence>
<evidence type="ECO:0000256" key="9">
    <source>
        <dbReference type="SAM" id="Phobius"/>
    </source>
</evidence>
<dbReference type="GO" id="GO:0005385">
    <property type="term" value="F:zinc ion transmembrane transporter activity"/>
    <property type="evidence" value="ECO:0007669"/>
    <property type="project" value="TreeGrafter"/>
</dbReference>
<dbReference type="GeneID" id="108264165"/>
<evidence type="ECO:0000313" key="15">
    <source>
        <dbReference type="RefSeq" id="XP_017320976.1"/>
    </source>
</evidence>
<dbReference type="SUPFAM" id="SSF160240">
    <property type="entry name" value="Cation efflux protein cytoplasmic domain-like"/>
    <property type="match status" value="1"/>
</dbReference>
<feature type="transmembrane region" description="Helical" evidence="9">
    <location>
        <begin position="263"/>
        <end position="284"/>
    </location>
</feature>
<name>A0A2D0QTC3_ICTPU</name>
<keyword evidence="7 9" id="KW-0472">Membrane</keyword>
<accession>A0A2D0QTC3</accession>
<dbReference type="GO" id="GO:0019855">
    <property type="term" value="F:calcium channel inhibitor activity"/>
    <property type="evidence" value="ECO:0007669"/>
    <property type="project" value="TreeGrafter"/>
</dbReference>
<dbReference type="InterPro" id="IPR027469">
    <property type="entry name" value="Cation_efflux_TMD_sf"/>
</dbReference>
<dbReference type="InterPro" id="IPR027470">
    <property type="entry name" value="Cation_efflux_CTD"/>
</dbReference>
<dbReference type="GO" id="GO:0005794">
    <property type="term" value="C:Golgi apparatus"/>
    <property type="evidence" value="ECO:0007669"/>
    <property type="project" value="TreeGrafter"/>
</dbReference>
<keyword evidence="5" id="KW-0862">Zinc</keyword>
<organism evidence="13 15">
    <name type="scientific">Ictalurus punctatus</name>
    <name type="common">Channel catfish</name>
    <name type="synonym">Silurus punctatus</name>
    <dbReference type="NCBI Taxonomy" id="7998"/>
    <lineage>
        <taxon>Eukaryota</taxon>
        <taxon>Metazoa</taxon>
        <taxon>Chordata</taxon>
        <taxon>Craniata</taxon>
        <taxon>Vertebrata</taxon>
        <taxon>Euteleostomi</taxon>
        <taxon>Actinopterygii</taxon>
        <taxon>Neopterygii</taxon>
        <taxon>Teleostei</taxon>
        <taxon>Ostariophysi</taxon>
        <taxon>Siluriformes</taxon>
        <taxon>Ictaluridae</taxon>
        <taxon>Ictalurus</taxon>
    </lineage>
</organism>
<evidence type="ECO:0000256" key="10">
    <source>
        <dbReference type="SAM" id="SignalP"/>
    </source>
</evidence>
<evidence type="ECO:0000313" key="16">
    <source>
        <dbReference type="RefSeq" id="XP_053533740.1"/>
    </source>
</evidence>
<reference evidence="13" key="1">
    <citation type="journal article" date="2016" name="Nat. Commun.">
        <title>The channel catfish genome sequence provides insights into the evolution of scale formation in teleosts.</title>
        <authorList>
            <person name="Liu Z."/>
            <person name="Liu S."/>
            <person name="Yao J."/>
            <person name="Bao L."/>
            <person name="Zhang J."/>
            <person name="Li Y."/>
            <person name="Jiang C."/>
            <person name="Sun L."/>
            <person name="Wang R."/>
            <person name="Zhang Y."/>
            <person name="Zhou T."/>
            <person name="Zeng Q."/>
            <person name="Fu Q."/>
            <person name="Gao S."/>
            <person name="Li N."/>
            <person name="Koren S."/>
            <person name="Jiang Y."/>
            <person name="Zimin A."/>
            <person name="Xu P."/>
            <person name="Phillippy A.M."/>
            <person name="Geng X."/>
            <person name="Song L."/>
            <person name="Sun F."/>
            <person name="Li C."/>
            <person name="Wang X."/>
            <person name="Chen A."/>
            <person name="Jin Y."/>
            <person name="Yuan Z."/>
            <person name="Yang Y."/>
            <person name="Tan S."/>
            <person name="Peatman E."/>
            <person name="Lu J."/>
            <person name="Qin Z."/>
            <person name="Dunham R."/>
            <person name="Li Z."/>
            <person name="Sonstegard T."/>
            <person name="Feng J."/>
            <person name="Danzmann R.G."/>
            <person name="Schroeder S."/>
            <person name="Scheffler B."/>
            <person name="Duke M.V."/>
            <person name="Ballard L."/>
            <person name="Kucuktas H."/>
            <person name="Kaltenboeck L."/>
            <person name="Liu H."/>
            <person name="Armbruster J."/>
            <person name="Xie Y."/>
            <person name="Kirby M.L."/>
            <person name="Tian Y."/>
            <person name="Flanagan M.E."/>
            <person name="Mu W."/>
            <person name="Waldbieser G.C."/>
        </authorList>
    </citation>
    <scope>NUCLEOTIDE SEQUENCE [LARGE SCALE GENOMIC DNA]</scope>
    <source>
        <strain evidence="13">SDA103</strain>
    </source>
</reference>
<feature type="compositionally biased region" description="Polar residues" evidence="8">
    <location>
        <begin position="214"/>
        <end position="231"/>
    </location>
</feature>
<dbReference type="InterPro" id="IPR058533">
    <property type="entry name" value="Cation_efflux_TM"/>
</dbReference>
<dbReference type="GO" id="GO:0016020">
    <property type="term" value="C:membrane"/>
    <property type="evidence" value="ECO:0007669"/>
    <property type="project" value="UniProtKB-SubCell"/>
</dbReference>
<evidence type="ECO:0000259" key="12">
    <source>
        <dbReference type="Pfam" id="PF16916"/>
    </source>
</evidence>
<evidence type="ECO:0000256" key="8">
    <source>
        <dbReference type="SAM" id="MobiDB-lite"/>
    </source>
</evidence>
<evidence type="ECO:0000256" key="2">
    <source>
        <dbReference type="ARBA" id="ARBA00008873"/>
    </source>
</evidence>
<keyword evidence="10" id="KW-0732">Signal</keyword>
<dbReference type="AlphaFoldDB" id="A0A2D0QTC3"/>
<feature type="transmembrane region" description="Helical" evidence="9">
    <location>
        <begin position="139"/>
        <end position="158"/>
    </location>
</feature>
<feature type="signal peptide" evidence="10">
    <location>
        <begin position="1"/>
        <end position="29"/>
    </location>
</feature>
<dbReference type="RefSeq" id="XP_053533740.1">
    <property type="nucleotide sequence ID" value="XM_053677765.1"/>
</dbReference>
<feature type="chain" id="PRO_5013510192" evidence="10">
    <location>
        <begin position="30"/>
        <end position="456"/>
    </location>
</feature>
<evidence type="ECO:0000256" key="4">
    <source>
        <dbReference type="ARBA" id="ARBA00022692"/>
    </source>
</evidence>
<dbReference type="OrthoDB" id="29444at2759"/>
<dbReference type="Pfam" id="PF01545">
    <property type="entry name" value="Cation_efflux"/>
    <property type="match status" value="1"/>
</dbReference>
<dbReference type="SUPFAM" id="SSF161111">
    <property type="entry name" value="Cation efflux protein transmembrane domain-like"/>
    <property type="match status" value="1"/>
</dbReference>
<evidence type="ECO:0000313" key="14">
    <source>
        <dbReference type="RefSeq" id="XP_017320975.1"/>
    </source>
</evidence>
<dbReference type="RefSeq" id="XP_017320975.1">
    <property type="nucleotide sequence ID" value="XM_017465486.3"/>
</dbReference>
<feature type="transmembrane region" description="Helical" evidence="9">
    <location>
        <begin position="106"/>
        <end position="127"/>
    </location>
</feature>
<protein>
    <submittedName>
        <fullName evidence="14 15">Zinc transporter 10 isoform X1</fullName>
    </submittedName>
</protein>
<dbReference type="Pfam" id="PF16916">
    <property type="entry name" value="ZT_dimer"/>
    <property type="match status" value="1"/>
</dbReference>
<dbReference type="RefSeq" id="XP_017320976.1">
    <property type="nucleotide sequence ID" value="XM_017465487.3"/>
</dbReference>
<dbReference type="PANTHER" id="PTHR45820">
    <property type="entry name" value="FI23527P1"/>
    <property type="match status" value="1"/>
</dbReference>
<sequence>MDRSALWVEPLHRCMLVLTSALLLCEVIAGRLCNSLINMVDSFHTLYVLIGLIISTRGAEENPSVSAEPRTTEPQDASCPDSGAEENRTSPLSGGCRYSRFRVQPVGGLISALLLCSLCVSFSFDILSHTLQPHPIQRPLLATAVGAVSLMFNLLLLVCRRLRRPDAGVKELGKGDTETPLTPAGSPHDGVLMFCNPGVSSVLHPDSQDHTIHPQPNSISHDSTRTETVGESQSSSSSSGHAAGQRCDVSKCIRTITAVFHSLLGSSLVLLNGLLHLLCVRFQWSCDVIVYLDPGFSMLTVLVLIAVVVPELWRHVLLLLQASPSGLCMEELTVEIGRVPGVLAVHELHVWQLSDTCVVASVHVHWPSGLSALECSELLINITEVLRRFGVKRWTVQPEFLTFHPEDAALRPDCTLRCGRACVRNMCCLPPEERFSSTSVHVHDKKQDVIIQNTHL</sequence>
<comment type="subcellular location">
    <subcellularLocation>
        <location evidence="1">Membrane</location>
        <topology evidence="1">Multi-pass membrane protein</topology>
    </subcellularLocation>
</comment>
<dbReference type="GO" id="GO:0005783">
    <property type="term" value="C:endoplasmic reticulum"/>
    <property type="evidence" value="ECO:0007669"/>
    <property type="project" value="TreeGrafter"/>
</dbReference>